<evidence type="ECO:0000256" key="4">
    <source>
        <dbReference type="ARBA" id="ARBA00022692"/>
    </source>
</evidence>
<comment type="similarity">
    <text evidence="2 9">Belongs to the major facilitator superfamily. Sugar transporter (TC 2.A.1.1) family.</text>
</comment>
<dbReference type="InterPro" id="IPR036259">
    <property type="entry name" value="MFS_trans_sf"/>
</dbReference>
<dbReference type="GO" id="GO:0005351">
    <property type="term" value="F:carbohydrate:proton symporter activity"/>
    <property type="evidence" value="ECO:0007669"/>
    <property type="project" value="TreeGrafter"/>
</dbReference>
<accession>A0A0V1PQC3</accession>
<dbReference type="InterPro" id="IPR005828">
    <property type="entry name" value="MFS_sugar_transport-like"/>
</dbReference>
<reference evidence="12 13" key="1">
    <citation type="submission" date="2015-11" db="EMBL/GenBank/DDBJ databases">
        <title>The genome of Debaryomyces fabryi.</title>
        <authorList>
            <person name="Tafer H."/>
            <person name="Lopandic K."/>
        </authorList>
    </citation>
    <scope>NUCLEOTIDE SEQUENCE [LARGE SCALE GENOMIC DNA]</scope>
    <source>
        <strain evidence="12 13">CBS 789</strain>
    </source>
</reference>
<dbReference type="PRINTS" id="PR00171">
    <property type="entry name" value="SUGRTRNSPORT"/>
</dbReference>
<keyword evidence="5" id="KW-0672">Quinate metabolism</keyword>
<dbReference type="EMBL" id="LMYN01000281">
    <property type="protein sequence ID" value="KRZ98453.1"/>
    <property type="molecule type" value="Genomic_DNA"/>
</dbReference>
<dbReference type="SUPFAM" id="SSF103473">
    <property type="entry name" value="MFS general substrate transporter"/>
    <property type="match status" value="1"/>
</dbReference>
<feature type="transmembrane region" description="Helical" evidence="10">
    <location>
        <begin position="453"/>
        <end position="474"/>
    </location>
</feature>
<evidence type="ECO:0000256" key="7">
    <source>
        <dbReference type="ARBA" id="ARBA00023136"/>
    </source>
</evidence>
<dbReference type="PANTHER" id="PTHR48022:SF34">
    <property type="entry name" value="MAJOR FACILITATOR SUPERFAMILY (MFS) PROFILE DOMAIN-CONTAINING PROTEIN-RELATED"/>
    <property type="match status" value="1"/>
</dbReference>
<dbReference type="InterPro" id="IPR005829">
    <property type="entry name" value="Sugar_transporter_CS"/>
</dbReference>
<evidence type="ECO:0000256" key="6">
    <source>
        <dbReference type="ARBA" id="ARBA00022989"/>
    </source>
</evidence>
<gene>
    <name evidence="12" type="ORF">AC631_05788</name>
</gene>
<evidence type="ECO:0000256" key="1">
    <source>
        <dbReference type="ARBA" id="ARBA00004141"/>
    </source>
</evidence>
<comment type="subcellular location">
    <subcellularLocation>
        <location evidence="1">Membrane</location>
        <topology evidence="1">Multi-pass membrane protein</topology>
    </subcellularLocation>
</comment>
<evidence type="ECO:0000256" key="3">
    <source>
        <dbReference type="ARBA" id="ARBA00022448"/>
    </source>
</evidence>
<keyword evidence="13" id="KW-1185">Reference proteome</keyword>
<dbReference type="NCBIfam" id="TIGR00879">
    <property type="entry name" value="SP"/>
    <property type="match status" value="1"/>
</dbReference>
<dbReference type="RefSeq" id="XP_015464556.1">
    <property type="nucleotide sequence ID" value="XM_015614617.1"/>
</dbReference>
<feature type="transmembrane region" description="Helical" evidence="10">
    <location>
        <begin position="423"/>
        <end position="441"/>
    </location>
</feature>
<evidence type="ECO:0000259" key="11">
    <source>
        <dbReference type="PROSITE" id="PS50850"/>
    </source>
</evidence>
<feature type="transmembrane region" description="Helical" evidence="10">
    <location>
        <begin position="329"/>
        <end position="351"/>
    </location>
</feature>
<keyword evidence="6 10" id="KW-1133">Transmembrane helix</keyword>
<feature type="transmembrane region" description="Helical" evidence="10">
    <location>
        <begin position="390"/>
        <end position="411"/>
    </location>
</feature>
<dbReference type="PROSITE" id="PS00216">
    <property type="entry name" value="SUGAR_TRANSPORT_1"/>
    <property type="match status" value="1"/>
</dbReference>
<dbReference type="PROSITE" id="PS00217">
    <property type="entry name" value="SUGAR_TRANSPORT_2"/>
    <property type="match status" value="1"/>
</dbReference>
<dbReference type="AlphaFoldDB" id="A0A0V1PQC3"/>
<dbReference type="GeneID" id="26842797"/>
<evidence type="ECO:0000256" key="8">
    <source>
        <dbReference type="ARBA" id="ARBA00043213"/>
    </source>
</evidence>
<evidence type="ECO:0000256" key="9">
    <source>
        <dbReference type="RuleBase" id="RU003346"/>
    </source>
</evidence>
<dbReference type="PROSITE" id="PS50850">
    <property type="entry name" value="MFS"/>
    <property type="match status" value="1"/>
</dbReference>
<proteinExistence type="inferred from homology"/>
<dbReference type="GO" id="GO:0016020">
    <property type="term" value="C:membrane"/>
    <property type="evidence" value="ECO:0007669"/>
    <property type="project" value="UniProtKB-SubCell"/>
</dbReference>
<dbReference type="InterPro" id="IPR003663">
    <property type="entry name" value="Sugar/inositol_transpt"/>
</dbReference>
<evidence type="ECO:0000256" key="5">
    <source>
        <dbReference type="ARBA" id="ARBA00022911"/>
    </source>
</evidence>
<feature type="transmembrane region" description="Helical" evidence="10">
    <location>
        <begin position="26"/>
        <end position="53"/>
    </location>
</feature>
<feature type="domain" description="Major facilitator superfamily (MFS) profile" evidence="11">
    <location>
        <begin position="29"/>
        <end position="478"/>
    </location>
</feature>
<evidence type="ECO:0000313" key="13">
    <source>
        <dbReference type="Proteomes" id="UP000054251"/>
    </source>
</evidence>
<feature type="transmembrane region" description="Helical" evidence="10">
    <location>
        <begin position="198"/>
        <end position="219"/>
    </location>
</feature>
<keyword evidence="3 9" id="KW-0813">Transport</keyword>
<comment type="caution">
    <text evidence="12">The sequence shown here is derived from an EMBL/GenBank/DDBJ whole genome shotgun (WGS) entry which is preliminary data.</text>
</comment>
<evidence type="ECO:0000256" key="10">
    <source>
        <dbReference type="SAM" id="Phobius"/>
    </source>
</evidence>
<evidence type="ECO:0000256" key="2">
    <source>
        <dbReference type="ARBA" id="ARBA00010992"/>
    </source>
</evidence>
<evidence type="ECO:0000313" key="12">
    <source>
        <dbReference type="EMBL" id="KRZ98453.1"/>
    </source>
</evidence>
<dbReference type="PANTHER" id="PTHR48022">
    <property type="entry name" value="PLASTIDIC GLUCOSE TRANSPORTER 4"/>
    <property type="match status" value="1"/>
</dbReference>
<dbReference type="InterPro" id="IPR020846">
    <property type="entry name" value="MFS_dom"/>
</dbReference>
<feature type="transmembrane region" description="Helical" evidence="10">
    <location>
        <begin position="73"/>
        <end position="97"/>
    </location>
</feature>
<keyword evidence="4 10" id="KW-0812">Transmembrane</keyword>
<dbReference type="OrthoDB" id="508119at2759"/>
<dbReference type="InterPro" id="IPR050360">
    <property type="entry name" value="MFS_Sugar_Transporters"/>
</dbReference>
<protein>
    <recommendedName>
        <fullName evidence="8">Quinate transporter</fullName>
    </recommendedName>
</protein>
<organism evidence="12 13">
    <name type="scientific">Debaryomyces fabryi</name>
    <dbReference type="NCBI Taxonomy" id="58627"/>
    <lineage>
        <taxon>Eukaryota</taxon>
        <taxon>Fungi</taxon>
        <taxon>Dikarya</taxon>
        <taxon>Ascomycota</taxon>
        <taxon>Saccharomycotina</taxon>
        <taxon>Pichiomycetes</taxon>
        <taxon>Debaryomycetaceae</taxon>
        <taxon>Debaryomyces</taxon>
    </lineage>
</organism>
<dbReference type="Gene3D" id="1.20.1250.20">
    <property type="entry name" value="MFS general substrate transporter like domains"/>
    <property type="match status" value="1"/>
</dbReference>
<feature type="transmembrane region" description="Helical" evidence="10">
    <location>
        <begin position="360"/>
        <end position="378"/>
    </location>
</feature>
<dbReference type="Proteomes" id="UP000054251">
    <property type="component" value="Unassembled WGS sequence"/>
</dbReference>
<feature type="transmembrane region" description="Helical" evidence="10">
    <location>
        <begin position="103"/>
        <end position="121"/>
    </location>
</feature>
<keyword evidence="7 10" id="KW-0472">Membrane</keyword>
<dbReference type="Pfam" id="PF00083">
    <property type="entry name" value="Sugar_tr"/>
    <property type="match status" value="1"/>
</dbReference>
<name>A0A0V1PQC3_9ASCO</name>
<sequence length="537" mass="60138">MLIKIYNPFKKEEDRPTPLLVYNWRIYFVGLISSFAALEIGYDSGFIGGTLALDSFRKEFGFDRMSESHSSFIISNIVSLFHAGCFFGSILSYPITFYKGRKVVLISSALFMALGAVLMLISNKDRGLGPIYAGRILAGIGVGQSTSIVPTFLSEISPPPIRGRVSAMYEIGWRTGDLIGFWVSYAVDENMSTGYVQWILPFAIQIIPAALYLALVWWVKESPRWLFSVGKDSEAIENLKFYRKLDDGNDYLLSEISSIKELVNEAKKKVGTGIAGPFLILLREPKLQKRLLVTASLYVFQNLLGVQSINYYSPIIFGKIGVDGTNATLFSTGIFGVVKYIATIIWLMFIVEQIGRRNTLLYVSPICAVCFFYIGAYLKVEGGAAAGRAALGLMYVWCFFFIIGWSGTPYIVGAEVFDNSLRASFQAINSMFLWLSVFFMTRFTTDMIEGMDYGIFFFFASMALISIPWVYFLLPETKGIPLENMEELFDYPAPRAHILVFNSLKCGLDILQDKADESSLTSNGNLKQETIHVEKVV</sequence>